<dbReference type="InterPro" id="IPR036249">
    <property type="entry name" value="Thioredoxin-like_sf"/>
</dbReference>
<sequence>MTQAQSQPLEPGTAKPHYLLVCTTCGSQWVNGTRQGTSQGETLLNTLQSKPRDPRLYLQPVECMSGCSHACVIGLAAPDKTTYVFGDLDPKDTEAILATAQLYLAKPDGILPWAERPLKRGVIARIPPLAQV</sequence>
<organism evidence="1 2">
    <name type="scientific">Thermostichus vulcanus str. 'Rupite'</name>
    <dbReference type="NCBI Taxonomy" id="2813851"/>
    <lineage>
        <taxon>Bacteria</taxon>
        <taxon>Bacillati</taxon>
        <taxon>Cyanobacteriota</taxon>
        <taxon>Cyanophyceae</taxon>
        <taxon>Thermostichales</taxon>
        <taxon>Thermostichaceae</taxon>
        <taxon>Thermostichus</taxon>
    </lineage>
</organism>
<gene>
    <name evidence="1" type="ORF">JX360_08945</name>
</gene>
<dbReference type="InterPro" id="IPR012863">
    <property type="entry name" value="DUF1636"/>
</dbReference>
<comment type="caution">
    <text evidence="1">The sequence shown here is derived from an EMBL/GenBank/DDBJ whole genome shotgun (WGS) entry which is preliminary data.</text>
</comment>
<dbReference type="Proteomes" id="UP000830835">
    <property type="component" value="Unassembled WGS sequence"/>
</dbReference>
<reference evidence="1" key="1">
    <citation type="submission" date="2021-02" db="EMBL/GenBank/DDBJ databases">
        <title>The CRISPR/cas machinery reduction and long-range gene transfer in the hot spring cyanobacterium Synechococcus.</title>
        <authorList>
            <person name="Dvorak P."/>
            <person name="Jahodarova E."/>
            <person name="Hasler P."/>
            <person name="Poulickova A."/>
        </authorList>
    </citation>
    <scope>NUCLEOTIDE SEQUENCE</scope>
    <source>
        <strain evidence="1">Rupite</strain>
    </source>
</reference>
<keyword evidence="2" id="KW-1185">Reference proteome</keyword>
<proteinExistence type="predicted"/>
<evidence type="ECO:0000313" key="2">
    <source>
        <dbReference type="Proteomes" id="UP000830835"/>
    </source>
</evidence>
<dbReference type="EMBL" id="JAFIRA010000019">
    <property type="protein sequence ID" value="MCJ2543029.1"/>
    <property type="molecule type" value="Genomic_DNA"/>
</dbReference>
<accession>A0ABT0CBC3</accession>
<evidence type="ECO:0000313" key="1">
    <source>
        <dbReference type="EMBL" id="MCJ2543029.1"/>
    </source>
</evidence>
<dbReference type="Pfam" id="PF07845">
    <property type="entry name" value="DUF1636"/>
    <property type="match status" value="1"/>
</dbReference>
<dbReference type="SUPFAM" id="SSF52833">
    <property type="entry name" value="Thioredoxin-like"/>
    <property type="match status" value="1"/>
</dbReference>
<protein>
    <submittedName>
        <fullName evidence="1">DUF1636 domain-containing protein</fullName>
    </submittedName>
</protein>
<name>A0ABT0CBC3_THEVL</name>
<dbReference type="CDD" id="cd02980">
    <property type="entry name" value="TRX_Fd_family"/>
    <property type="match status" value="1"/>
</dbReference>
<dbReference type="Gene3D" id="3.40.30.10">
    <property type="entry name" value="Glutaredoxin"/>
    <property type="match status" value="1"/>
</dbReference>